<dbReference type="Proteomes" id="UP000054248">
    <property type="component" value="Unassembled WGS sequence"/>
</dbReference>
<name>A0A0C3L596_9AGAM</name>
<reference evidence="2" key="2">
    <citation type="submission" date="2015-01" db="EMBL/GenBank/DDBJ databases">
        <title>Evolutionary Origins and Diversification of the Mycorrhizal Mutualists.</title>
        <authorList>
            <consortium name="DOE Joint Genome Institute"/>
            <consortium name="Mycorrhizal Genomics Consortium"/>
            <person name="Kohler A."/>
            <person name="Kuo A."/>
            <person name="Nagy L.G."/>
            <person name="Floudas D."/>
            <person name="Copeland A."/>
            <person name="Barry K.W."/>
            <person name="Cichocki N."/>
            <person name="Veneault-Fourrey C."/>
            <person name="LaButti K."/>
            <person name="Lindquist E.A."/>
            <person name="Lipzen A."/>
            <person name="Lundell T."/>
            <person name="Morin E."/>
            <person name="Murat C."/>
            <person name="Riley R."/>
            <person name="Ohm R."/>
            <person name="Sun H."/>
            <person name="Tunlid A."/>
            <person name="Henrissat B."/>
            <person name="Grigoriev I.V."/>
            <person name="Hibbett D.S."/>
            <person name="Martin F."/>
        </authorList>
    </citation>
    <scope>NUCLEOTIDE SEQUENCE [LARGE SCALE GENOMIC DNA]</scope>
    <source>
        <strain evidence="2">MUT 4182</strain>
    </source>
</reference>
<evidence type="ECO:0000313" key="2">
    <source>
        <dbReference type="Proteomes" id="UP000054248"/>
    </source>
</evidence>
<keyword evidence="2" id="KW-1185">Reference proteome</keyword>
<dbReference type="HOGENOM" id="CLU_1612029_0_0_1"/>
<proteinExistence type="predicted"/>
<evidence type="ECO:0000313" key="1">
    <source>
        <dbReference type="EMBL" id="KIO16802.1"/>
    </source>
</evidence>
<accession>A0A0C3L596</accession>
<reference evidence="1 2" key="1">
    <citation type="submission" date="2014-04" db="EMBL/GenBank/DDBJ databases">
        <authorList>
            <consortium name="DOE Joint Genome Institute"/>
            <person name="Kuo A."/>
            <person name="Girlanda M."/>
            <person name="Perotto S."/>
            <person name="Kohler A."/>
            <person name="Nagy L.G."/>
            <person name="Floudas D."/>
            <person name="Copeland A."/>
            <person name="Barry K.W."/>
            <person name="Cichocki N."/>
            <person name="Veneault-Fourrey C."/>
            <person name="LaButti K."/>
            <person name="Lindquist E.A."/>
            <person name="Lipzen A."/>
            <person name="Lundell T."/>
            <person name="Morin E."/>
            <person name="Murat C."/>
            <person name="Sun H."/>
            <person name="Tunlid A."/>
            <person name="Henrissat B."/>
            <person name="Grigoriev I.V."/>
            <person name="Hibbett D.S."/>
            <person name="Martin F."/>
            <person name="Nordberg H.P."/>
            <person name="Cantor M.N."/>
            <person name="Hua S.X."/>
        </authorList>
    </citation>
    <scope>NUCLEOTIDE SEQUENCE [LARGE SCALE GENOMIC DNA]</scope>
    <source>
        <strain evidence="1 2">MUT 4182</strain>
    </source>
</reference>
<protein>
    <submittedName>
        <fullName evidence="1">Uncharacterized protein</fullName>
    </submittedName>
</protein>
<gene>
    <name evidence="1" type="ORF">M407DRAFT_12640</name>
</gene>
<sequence>MSPKTSGEAFGGLTDVTVVYAADDGLRAILVVDGVVNTDASSLEPSRIHTRGVLGHEKNLESRRASWWRCYWWSGDTTERGVLVRKFRPPNISFRQLRKGDERLAHLRSSRQTRAIILRKPAERLWKSTQRHAYIRLSLKRKNPPHPEILQDRPRRPDGGVYFLR</sequence>
<dbReference type="EMBL" id="KN823482">
    <property type="protein sequence ID" value="KIO16802.1"/>
    <property type="molecule type" value="Genomic_DNA"/>
</dbReference>
<dbReference type="AlphaFoldDB" id="A0A0C3L596"/>
<organism evidence="1 2">
    <name type="scientific">Tulasnella calospora MUT 4182</name>
    <dbReference type="NCBI Taxonomy" id="1051891"/>
    <lineage>
        <taxon>Eukaryota</taxon>
        <taxon>Fungi</taxon>
        <taxon>Dikarya</taxon>
        <taxon>Basidiomycota</taxon>
        <taxon>Agaricomycotina</taxon>
        <taxon>Agaricomycetes</taxon>
        <taxon>Cantharellales</taxon>
        <taxon>Tulasnellaceae</taxon>
        <taxon>Tulasnella</taxon>
    </lineage>
</organism>